<dbReference type="Proteomes" id="UP001275440">
    <property type="component" value="Unassembled WGS sequence"/>
</dbReference>
<organism evidence="2 3">
    <name type="scientific">Rhodococcus zopfii</name>
    <dbReference type="NCBI Taxonomy" id="43772"/>
    <lineage>
        <taxon>Bacteria</taxon>
        <taxon>Bacillati</taxon>
        <taxon>Actinomycetota</taxon>
        <taxon>Actinomycetes</taxon>
        <taxon>Mycobacteriales</taxon>
        <taxon>Nocardiaceae</taxon>
        <taxon>Rhodococcus</taxon>
    </lineage>
</organism>
<accession>A0ABU3WUK3</accession>
<sequence>MLVVSGKSRLLALTGAAVAVAVAVAVAGCAGDGQSGIPTETPEPPATAETTAVAATTPHAEPAVVVGEVRGNPAAAPALQSWTNDLVDGDDVVSRCWTIAPERAAAMYADVDAITAAVRQPGQDGQFAVTWSAGGTDVSVLRHEIAAGYACPYVHPTGANPYTGEDAVHAVERFLARAAGKPVNPADTEARYPLACDSRAIWDPYGTGVPDVPPLSTDPDVFTELTSFDAEAATFWAMDDVYAAVTVPVVDAGAARDLEVLVTTGANGYCLGEVS</sequence>
<dbReference type="PROSITE" id="PS51257">
    <property type="entry name" value="PROKAR_LIPOPROTEIN"/>
    <property type="match status" value="1"/>
</dbReference>
<feature type="signal peptide" evidence="1">
    <location>
        <begin position="1"/>
        <end position="27"/>
    </location>
</feature>
<evidence type="ECO:0000256" key="1">
    <source>
        <dbReference type="SAM" id="SignalP"/>
    </source>
</evidence>
<dbReference type="EMBL" id="WBMO01000005">
    <property type="protein sequence ID" value="MDV2477681.1"/>
    <property type="molecule type" value="Genomic_DNA"/>
</dbReference>
<name>A0ABU3WUK3_9NOCA</name>
<evidence type="ECO:0000313" key="3">
    <source>
        <dbReference type="Proteomes" id="UP001275440"/>
    </source>
</evidence>
<comment type="caution">
    <text evidence="2">The sequence shown here is derived from an EMBL/GenBank/DDBJ whole genome shotgun (WGS) entry which is preliminary data.</text>
</comment>
<keyword evidence="1" id="KW-0732">Signal</keyword>
<proteinExistence type="predicted"/>
<keyword evidence="3" id="KW-1185">Reference proteome</keyword>
<protein>
    <submittedName>
        <fullName evidence="2">Uncharacterized protein</fullName>
    </submittedName>
</protein>
<evidence type="ECO:0000313" key="2">
    <source>
        <dbReference type="EMBL" id="MDV2477681.1"/>
    </source>
</evidence>
<reference evidence="2 3" key="1">
    <citation type="submission" date="2019-10" db="EMBL/GenBank/DDBJ databases">
        <title>Draft Genome Assembly of Rhodococcus zopfii DSM44189.</title>
        <authorList>
            <person name="Sutton J.M."/>
            <person name="Akob D.M."/>
            <person name="Bushman T.J."/>
        </authorList>
    </citation>
    <scope>NUCLEOTIDE SEQUENCE [LARGE SCALE GENOMIC DNA]</scope>
    <source>
        <strain evidence="2 3">DSM 44189</strain>
    </source>
</reference>
<feature type="chain" id="PRO_5046590082" evidence="1">
    <location>
        <begin position="28"/>
        <end position="275"/>
    </location>
</feature>
<gene>
    <name evidence="2" type="ORF">F8M49_24040</name>
</gene>